<dbReference type="EMBL" id="CACVKT020003327">
    <property type="protein sequence ID" value="CAC5383062.1"/>
    <property type="molecule type" value="Genomic_DNA"/>
</dbReference>
<keyword evidence="6" id="KW-1185">Reference proteome</keyword>
<evidence type="ECO:0000256" key="2">
    <source>
        <dbReference type="ARBA" id="ARBA00022553"/>
    </source>
</evidence>
<dbReference type="PANTHER" id="PTHR46963:SF2">
    <property type="match status" value="1"/>
</dbReference>
<evidence type="ECO:0000313" key="6">
    <source>
        <dbReference type="Proteomes" id="UP000507470"/>
    </source>
</evidence>
<dbReference type="OrthoDB" id="6098514at2759"/>
<keyword evidence="3" id="KW-0832">Ubl conjugation</keyword>
<dbReference type="InterPro" id="IPR021893">
    <property type="entry name" value="ZMYM2-like_C"/>
</dbReference>
<reference evidence="5 6" key="1">
    <citation type="submission" date="2020-06" db="EMBL/GenBank/DDBJ databases">
        <authorList>
            <person name="Li R."/>
            <person name="Bekaert M."/>
        </authorList>
    </citation>
    <scope>NUCLEOTIDE SEQUENCE [LARGE SCALE GENOMIC DNA]</scope>
    <source>
        <strain evidence="6">wild</strain>
    </source>
</reference>
<feature type="domain" description="ZMYM2-like/QRICH1 C-terminal" evidence="4">
    <location>
        <begin position="66"/>
        <end position="165"/>
    </location>
</feature>
<evidence type="ECO:0000313" key="5">
    <source>
        <dbReference type="EMBL" id="CAC5383062.1"/>
    </source>
</evidence>
<name>A0A6J8BH18_MYTCO</name>
<evidence type="ECO:0000256" key="1">
    <source>
        <dbReference type="ARBA" id="ARBA00022499"/>
    </source>
</evidence>
<dbReference type="AlphaFoldDB" id="A0A6J8BH18"/>
<organism evidence="5 6">
    <name type="scientific">Mytilus coruscus</name>
    <name type="common">Sea mussel</name>
    <dbReference type="NCBI Taxonomy" id="42192"/>
    <lineage>
        <taxon>Eukaryota</taxon>
        <taxon>Metazoa</taxon>
        <taxon>Spiralia</taxon>
        <taxon>Lophotrochozoa</taxon>
        <taxon>Mollusca</taxon>
        <taxon>Bivalvia</taxon>
        <taxon>Autobranchia</taxon>
        <taxon>Pteriomorphia</taxon>
        <taxon>Mytilida</taxon>
        <taxon>Mytiloidea</taxon>
        <taxon>Mytilidae</taxon>
        <taxon>Mytilinae</taxon>
        <taxon>Mytilus</taxon>
    </lineage>
</organism>
<evidence type="ECO:0000256" key="3">
    <source>
        <dbReference type="ARBA" id="ARBA00022843"/>
    </source>
</evidence>
<proteinExistence type="predicted"/>
<dbReference type="PANTHER" id="PTHR46963">
    <property type="entry name" value="SIMILAR TO RIKEN CDNA E130308A19"/>
    <property type="match status" value="1"/>
</dbReference>
<gene>
    <name evidence="5" type="ORF">MCOR_18840</name>
</gene>
<dbReference type="InterPro" id="IPR042838">
    <property type="entry name" value="KIAA1958"/>
</dbReference>
<keyword evidence="2" id="KW-0597">Phosphoprotein</keyword>
<protein>
    <recommendedName>
        <fullName evidence="4">ZMYM2-like/QRICH1 C-terminal domain-containing protein</fullName>
    </recommendedName>
</protein>
<sequence length="198" mass="22941">MDPYSAVFNEYLDPLYLEDDYEVPQFDVQYAHQLITTPSNQLNPPHQLKQLGLGNHPNAAEVLESDDEEELYRSGGFGTDDPNSLLSTIWYMNTIHVGLRGSHEHRQLKWGDIELETDRNKIQYLSYNERLTKTRDGSNTKNTRAYAPKSWSNPQDERKCHIATYLKVIINIFQYKFYLPSIVAIDQQKPANLIHPSI</sequence>
<dbReference type="Proteomes" id="UP000507470">
    <property type="component" value="Unassembled WGS sequence"/>
</dbReference>
<dbReference type="Pfam" id="PF12012">
    <property type="entry name" value="DUF3504"/>
    <property type="match status" value="1"/>
</dbReference>
<accession>A0A6J8BH18</accession>
<keyword evidence="1" id="KW-1017">Isopeptide bond</keyword>
<evidence type="ECO:0000259" key="4">
    <source>
        <dbReference type="Pfam" id="PF12012"/>
    </source>
</evidence>